<sequence length="180" mass="20764">MSTINIVRFYLLKRLVPCYSPSQIPTLLSLAYRAVSARQRYPKAVLIRSYIHRDWYWKRHRKKRIVDGTYHLTICYKDETHLAKGSHVVAHVYVQDQHDLTFVRACHSPEKLDSVLTPRGNPVWAPEERGLYDVHEVVYGHLGEEREKEGEGGDAKDGEDGKVNGWVYYGRKVLKGGGSR</sequence>
<evidence type="ECO:0000313" key="2">
    <source>
        <dbReference type="EMBL" id="PYH48103.1"/>
    </source>
</evidence>
<feature type="region of interest" description="Disordered" evidence="1">
    <location>
        <begin position="144"/>
        <end position="163"/>
    </location>
</feature>
<name>A0A318ZUS4_9EURO</name>
<reference evidence="2 3" key="1">
    <citation type="submission" date="2016-12" db="EMBL/GenBank/DDBJ databases">
        <title>The genomes of Aspergillus section Nigri reveals drivers in fungal speciation.</title>
        <authorList>
            <consortium name="DOE Joint Genome Institute"/>
            <person name="Vesth T.C."/>
            <person name="Nybo J."/>
            <person name="Theobald S."/>
            <person name="Brandl J."/>
            <person name="Frisvad J.C."/>
            <person name="Nielsen K.F."/>
            <person name="Lyhne E.K."/>
            <person name="Kogle M.E."/>
            <person name="Kuo A."/>
            <person name="Riley R."/>
            <person name="Clum A."/>
            <person name="Nolan M."/>
            <person name="Lipzen A."/>
            <person name="Salamov A."/>
            <person name="Henrissat B."/>
            <person name="Wiebenga A."/>
            <person name="De Vries R.P."/>
            <person name="Grigoriev I.V."/>
            <person name="Mortensen U.H."/>
            <person name="Andersen M.R."/>
            <person name="Baker S.E."/>
        </authorList>
    </citation>
    <scope>NUCLEOTIDE SEQUENCE [LARGE SCALE GENOMIC DNA]</scope>
    <source>
        <strain evidence="2 3">JOP 1030-1</strain>
    </source>
</reference>
<keyword evidence="3" id="KW-1185">Reference proteome</keyword>
<organism evidence="2 3">
    <name type="scientific">Aspergillus saccharolyticus JOP 1030-1</name>
    <dbReference type="NCBI Taxonomy" id="1450539"/>
    <lineage>
        <taxon>Eukaryota</taxon>
        <taxon>Fungi</taxon>
        <taxon>Dikarya</taxon>
        <taxon>Ascomycota</taxon>
        <taxon>Pezizomycotina</taxon>
        <taxon>Eurotiomycetes</taxon>
        <taxon>Eurotiomycetidae</taxon>
        <taxon>Eurotiales</taxon>
        <taxon>Aspergillaceae</taxon>
        <taxon>Aspergillus</taxon>
        <taxon>Aspergillus subgen. Circumdati</taxon>
    </lineage>
</organism>
<dbReference type="Proteomes" id="UP000248349">
    <property type="component" value="Unassembled WGS sequence"/>
</dbReference>
<dbReference type="AlphaFoldDB" id="A0A318ZUS4"/>
<feature type="compositionally biased region" description="Basic and acidic residues" evidence="1">
    <location>
        <begin position="144"/>
        <end position="162"/>
    </location>
</feature>
<evidence type="ECO:0000256" key="1">
    <source>
        <dbReference type="SAM" id="MobiDB-lite"/>
    </source>
</evidence>
<dbReference type="RefSeq" id="XP_025434085.1">
    <property type="nucleotide sequence ID" value="XM_025579500.1"/>
</dbReference>
<gene>
    <name evidence="2" type="ORF">BP01DRAFT_421217</name>
</gene>
<evidence type="ECO:0000313" key="3">
    <source>
        <dbReference type="Proteomes" id="UP000248349"/>
    </source>
</evidence>
<protein>
    <submittedName>
        <fullName evidence="2">Uncharacterized protein</fullName>
    </submittedName>
</protein>
<proteinExistence type="predicted"/>
<accession>A0A318ZUS4</accession>
<dbReference type="EMBL" id="KZ821222">
    <property type="protein sequence ID" value="PYH48103.1"/>
    <property type="molecule type" value="Genomic_DNA"/>
</dbReference>
<dbReference type="OrthoDB" id="4955540at2759"/>
<dbReference type="GeneID" id="37080729"/>